<comment type="caution">
    <text evidence="2">The sequence shown here is derived from an EMBL/GenBank/DDBJ whole genome shotgun (WGS) entry which is preliminary data.</text>
</comment>
<evidence type="ECO:0000313" key="2">
    <source>
        <dbReference type="EMBL" id="MXP63139.1"/>
    </source>
</evidence>
<protein>
    <submittedName>
        <fullName evidence="2">Uncharacterized protein</fullName>
    </submittedName>
</protein>
<dbReference type="RefSeq" id="WP_160936270.1">
    <property type="nucleotide sequence ID" value="NZ_SNVJ01000005.1"/>
</dbReference>
<feature type="signal peptide" evidence="1">
    <location>
        <begin position="1"/>
        <end position="22"/>
    </location>
</feature>
<dbReference type="EMBL" id="SNVJ01000005">
    <property type="protein sequence ID" value="MXP63139.1"/>
    <property type="molecule type" value="Genomic_DNA"/>
</dbReference>
<name>A0A845BI72_9PROT</name>
<dbReference type="Proteomes" id="UP000460715">
    <property type="component" value="Unassembled WGS sequence"/>
</dbReference>
<keyword evidence="1" id="KW-0732">Signal</keyword>
<dbReference type="AlphaFoldDB" id="A0A845BI72"/>
<dbReference type="OrthoDB" id="7375778at2"/>
<reference evidence="2 3" key="1">
    <citation type="submission" date="2019-03" db="EMBL/GenBank/DDBJ databases">
        <title>Roseomonas sp. a novel Roseomonas species isolated from Sea whip Gorgonian.</title>
        <authorList>
            <person name="Li F."/>
            <person name="Pan X."/>
            <person name="Huang S."/>
            <person name="Li Z."/>
            <person name="Meng B."/>
        </authorList>
    </citation>
    <scope>NUCLEOTIDE SEQUENCE [LARGE SCALE GENOMIC DNA]</scope>
    <source>
        <strain evidence="2 3">M0104</strain>
    </source>
</reference>
<feature type="chain" id="PRO_5032579124" evidence="1">
    <location>
        <begin position="23"/>
        <end position="182"/>
    </location>
</feature>
<dbReference type="PROSITE" id="PS51257">
    <property type="entry name" value="PROKAR_LIPOPROTEIN"/>
    <property type="match status" value="1"/>
</dbReference>
<accession>A0A845BI72</accession>
<organism evidence="2 3">
    <name type="scientific">Teichococcus coralli</name>
    <dbReference type="NCBI Taxonomy" id="2545983"/>
    <lineage>
        <taxon>Bacteria</taxon>
        <taxon>Pseudomonadati</taxon>
        <taxon>Pseudomonadota</taxon>
        <taxon>Alphaproteobacteria</taxon>
        <taxon>Acetobacterales</taxon>
        <taxon>Roseomonadaceae</taxon>
        <taxon>Roseomonas</taxon>
    </lineage>
</organism>
<sequence>MNRRTLLAALGLPALLAACYSADPARSYLFGAGSSVRGAALNAPFQFGDLSKWQGQPGRAALAVVQIEFLADALVNDPYWSAKTSPTVMTQMEWARREARNYLGIHEGAPAEAVMGSLRQAAEALDHGSRATAEAALQAPAFSRGGAETLRLLASMPRLPRSAEAAGAVNAEMARQDNLRNN</sequence>
<gene>
    <name evidence="2" type="ORF">E0493_07195</name>
</gene>
<evidence type="ECO:0000313" key="3">
    <source>
        <dbReference type="Proteomes" id="UP000460715"/>
    </source>
</evidence>
<keyword evidence="3" id="KW-1185">Reference proteome</keyword>
<evidence type="ECO:0000256" key="1">
    <source>
        <dbReference type="SAM" id="SignalP"/>
    </source>
</evidence>
<proteinExistence type="predicted"/>